<dbReference type="EMBL" id="QUTH01005271">
    <property type="protein sequence ID" value="RHZ10364.1"/>
    <property type="molecule type" value="Genomic_DNA"/>
</dbReference>
<feature type="transmembrane region" description="Helical" evidence="1">
    <location>
        <begin position="151"/>
        <end position="170"/>
    </location>
</feature>
<proteinExistence type="predicted"/>
<comment type="caution">
    <text evidence="2">The sequence shown here is derived from an EMBL/GenBank/DDBJ whole genome shotgun (WGS) entry which is preliminary data.</text>
</comment>
<feature type="transmembrane region" description="Helical" evidence="1">
    <location>
        <begin position="31"/>
        <end position="53"/>
    </location>
</feature>
<feature type="transmembrane region" description="Helical" evidence="1">
    <location>
        <begin position="65"/>
        <end position="84"/>
    </location>
</feature>
<reference evidence="2 3" key="1">
    <citation type="submission" date="2018-08" db="EMBL/GenBank/DDBJ databases">
        <title>Aphanomyces genome sequencing and annotation.</title>
        <authorList>
            <person name="Minardi D."/>
            <person name="Oidtmann B."/>
            <person name="Van Der Giezen M."/>
            <person name="Studholme D.J."/>
        </authorList>
    </citation>
    <scope>NUCLEOTIDE SEQUENCE [LARGE SCALE GENOMIC DNA]</scope>
    <source>
        <strain evidence="2 3">Da</strain>
    </source>
</reference>
<keyword evidence="1" id="KW-0472">Membrane</keyword>
<dbReference type="Proteomes" id="UP000285430">
    <property type="component" value="Unassembled WGS sequence"/>
</dbReference>
<dbReference type="VEuPathDB" id="FungiDB:H257_14842"/>
<keyword evidence="1" id="KW-1133">Transmembrane helix</keyword>
<protein>
    <submittedName>
        <fullName evidence="2">Uncharacterized protein</fullName>
    </submittedName>
</protein>
<gene>
    <name evidence="2" type="ORF">DYB37_013939</name>
</gene>
<evidence type="ECO:0000313" key="3">
    <source>
        <dbReference type="Proteomes" id="UP000285430"/>
    </source>
</evidence>
<dbReference type="AlphaFoldDB" id="A0A418EBS2"/>
<evidence type="ECO:0000313" key="2">
    <source>
        <dbReference type="EMBL" id="RHZ10364.1"/>
    </source>
</evidence>
<accession>A0A418EBS2</accession>
<name>A0A418EBS2_APHAT</name>
<evidence type="ECO:0000256" key="1">
    <source>
        <dbReference type="SAM" id="Phobius"/>
    </source>
</evidence>
<keyword evidence="1" id="KW-0812">Transmembrane</keyword>
<organism evidence="2 3">
    <name type="scientific">Aphanomyces astaci</name>
    <name type="common">Crayfish plague agent</name>
    <dbReference type="NCBI Taxonomy" id="112090"/>
    <lineage>
        <taxon>Eukaryota</taxon>
        <taxon>Sar</taxon>
        <taxon>Stramenopiles</taxon>
        <taxon>Oomycota</taxon>
        <taxon>Saprolegniomycetes</taxon>
        <taxon>Saprolegniales</taxon>
        <taxon>Verrucalvaceae</taxon>
        <taxon>Aphanomyces</taxon>
    </lineage>
</organism>
<sequence length="199" mass="20794">MANEGTHTFMEESAAHRSYGEALLNCFRGGAFSAILDITLFVVGVSIQHVLLSAACTPVMSATDIPMLMVGFNSSVVALFVQLGRASTPRPPTSAPISSASIAAKIVGATSLDKEGAIESPVSFVSSIGTCCVTEPRPTESDPLTTLQRRYSIAFLLALAGLGLSTRWLLFASTAPGARLHFSLGTGDLVFSLMPVASR</sequence>